<keyword evidence="4" id="KW-1185">Reference proteome</keyword>
<accession>A0AA86TX48</accession>
<dbReference type="Proteomes" id="UP001642409">
    <property type="component" value="Unassembled WGS sequence"/>
</dbReference>
<dbReference type="EMBL" id="CAXDID020000142">
    <property type="protein sequence ID" value="CAL6039461.1"/>
    <property type="molecule type" value="Genomic_DNA"/>
</dbReference>
<reference evidence="3 4" key="2">
    <citation type="submission" date="2024-07" db="EMBL/GenBank/DDBJ databases">
        <authorList>
            <person name="Akdeniz Z."/>
        </authorList>
    </citation>
    <scope>NUCLEOTIDE SEQUENCE [LARGE SCALE GENOMIC DNA]</scope>
</reference>
<proteinExistence type="predicted"/>
<evidence type="ECO:0000313" key="2">
    <source>
        <dbReference type="EMBL" id="CAI9931676.1"/>
    </source>
</evidence>
<dbReference type="AlphaFoldDB" id="A0AA86TX48"/>
<gene>
    <name evidence="2" type="ORF">HINF_LOCUS19321</name>
    <name evidence="3" type="ORF">HINF_LOCUS37868</name>
</gene>
<evidence type="ECO:0000313" key="4">
    <source>
        <dbReference type="Proteomes" id="UP001642409"/>
    </source>
</evidence>
<feature type="compositionally biased region" description="Polar residues" evidence="1">
    <location>
        <begin position="72"/>
        <end position="81"/>
    </location>
</feature>
<feature type="region of interest" description="Disordered" evidence="1">
    <location>
        <begin position="50"/>
        <end position="83"/>
    </location>
</feature>
<evidence type="ECO:0000256" key="1">
    <source>
        <dbReference type="SAM" id="MobiDB-lite"/>
    </source>
</evidence>
<name>A0AA86TX48_9EUKA</name>
<reference evidence="2" key="1">
    <citation type="submission" date="2023-06" db="EMBL/GenBank/DDBJ databases">
        <authorList>
            <person name="Kurt Z."/>
        </authorList>
    </citation>
    <scope>NUCLEOTIDE SEQUENCE</scope>
</reference>
<dbReference type="EMBL" id="CATOUU010000495">
    <property type="protein sequence ID" value="CAI9931676.1"/>
    <property type="molecule type" value="Genomic_DNA"/>
</dbReference>
<protein>
    <submittedName>
        <fullName evidence="3">Hypothetical_protein</fullName>
    </submittedName>
</protein>
<sequence>MQKHFWSDEERVIFSLCKALFYNDFYSYTLYLKRSYSQIKAYYHNEISNSSYDKQQKENRGGTHKPYRNLVPQGNNNSGINIKQKENSQDLVNLVFHLMKTSE</sequence>
<organism evidence="2">
    <name type="scientific">Hexamita inflata</name>
    <dbReference type="NCBI Taxonomy" id="28002"/>
    <lineage>
        <taxon>Eukaryota</taxon>
        <taxon>Metamonada</taxon>
        <taxon>Diplomonadida</taxon>
        <taxon>Hexamitidae</taxon>
        <taxon>Hexamitinae</taxon>
        <taxon>Hexamita</taxon>
    </lineage>
</organism>
<evidence type="ECO:0000313" key="3">
    <source>
        <dbReference type="EMBL" id="CAL6039461.1"/>
    </source>
</evidence>
<comment type="caution">
    <text evidence="2">The sequence shown here is derived from an EMBL/GenBank/DDBJ whole genome shotgun (WGS) entry which is preliminary data.</text>
</comment>